<comment type="function">
    <text evidence="4">Binds to the catalytic subunit of the cyclin dependent kinases and is essential for their biological function.</text>
</comment>
<dbReference type="InterPro" id="IPR000789">
    <property type="entry name" value="Cyclin-dep_kinase_reg-sub"/>
</dbReference>
<comment type="similarity">
    <text evidence="1 4">Belongs to the CKS family.</text>
</comment>
<evidence type="ECO:0000313" key="6">
    <source>
        <dbReference type="Proteomes" id="UP000789739"/>
    </source>
</evidence>
<dbReference type="InterPro" id="IPR036858">
    <property type="entry name" value="Cyclin-dep_kinase_reg-sub_sf"/>
</dbReference>
<dbReference type="PRINTS" id="PR00296">
    <property type="entry name" value="CYCLINKINASE"/>
</dbReference>
<sequence length="208" mass="23467">MSSQLQSDIGRIKTEIERTKALPANNPGHAVTLPPLYAYPAEIQKAENFLLKDSRKVPQLPLQGTRGLEANGYPEAYDMSLLFTGSALQLFLHIISPEDDEMEYRHVVLPRAIAEFLPPNKLMTEEEWRSFGLQQSTGWEHYMIHCDAGTSYSAFSTRKRLSTQISSCKGKSSLKIKCWGQDIMTTLVIAMDISQDDSKRRYALLIIA</sequence>
<keyword evidence="6" id="KW-1185">Reference proteome</keyword>
<dbReference type="GO" id="GO:0016538">
    <property type="term" value="F:cyclin-dependent protein serine/threonine kinase regulator activity"/>
    <property type="evidence" value="ECO:0007669"/>
    <property type="project" value="InterPro"/>
</dbReference>
<dbReference type="SUPFAM" id="SSF55637">
    <property type="entry name" value="Cell cycle regulatory proteins"/>
    <property type="match status" value="1"/>
</dbReference>
<dbReference type="Pfam" id="PF01111">
    <property type="entry name" value="CKS"/>
    <property type="match status" value="1"/>
</dbReference>
<dbReference type="OrthoDB" id="440676at2759"/>
<dbReference type="Gene3D" id="3.30.170.10">
    <property type="entry name" value="Cyclin-dependent kinase, regulatory subunit"/>
    <property type="match status" value="1"/>
</dbReference>
<name>A0A9N9F998_9GLOM</name>
<dbReference type="PANTHER" id="PTHR23415">
    <property type="entry name" value="CYCLIN-DEPENDENT KINASES REGULATORY SUBUNIT/60S RIBOSOME SUBUNIT BIOGENESIS PROTEIN NIP7"/>
    <property type="match status" value="1"/>
</dbReference>
<keyword evidence="3 4" id="KW-0131">Cell cycle</keyword>
<dbReference type="SMART" id="SM01084">
    <property type="entry name" value="CKS"/>
    <property type="match status" value="1"/>
</dbReference>
<dbReference type="EMBL" id="CAJVPI010000310">
    <property type="protein sequence ID" value="CAG8517440.1"/>
    <property type="molecule type" value="Genomic_DNA"/>
</dbReference>
<reference evidence="5" key="1">
    <citation type="submission" date="2021-06" db="EMBL/GenBank/DDBJ databases">
        <authorList>
            <person name="Kallberg Y."/>
            <person name="Tangrot J."/>
            <person name="Rosling A."/>
        </authorList>
    </citation>
    <scope>NUCLEOTIDE SEQUENCE</scope>
    <source>
        <strain evidence="5">BR232B</strain>
    </source>
</reference>
<dbReference type="AlphaFoldDB" id="A0A9N9F998"/>
<evidence type="ECO:0000256" key="4">
    <source>
        <dbReference type="RuleBase" id="RU311113"/>
    </source>
</evidence>
<dbReference type="GO" id="GO:0051301">
    <property type="term" value="P:cell division"/>
    <property type="evidence" value="ECO:0007669"/>
    <property type="project" value="UniProtKB-UniRule"/>
</dbReference>
<evidence type="ECO:0000256" key="2">
    <source>
        <dbReference type="ARBA" id="ARBA00022618"/>
    </source>
</evidence>
<proteinExistence type="inferred from homology"/>
<comment type="caution">
    <text evidence="5">The sequence shown here is derived from an EMBL/GenBank/DDBJ whole genome shotgun (WGS) entry which is preliminary data.</text>
</comment>
<accession>A0A9N9F998</accession>
<dbReference type="Proteomes" id="UP000789739">
    <property type="component" value="Unassembled WGS sequence"/>
</dbReference>
<evidence type="ECO:0000256" key="1">
    <source>
        <dbReference type="ARBA" id="ARBA00007782"/>
    </source>
</evidence>
<evidence type="ECO:0000256" key="3">
    <source>
        <dbReference type="ARBA" id="ARBA00023306"/>
    </source>
</evidence>
<evidence type="ECO:0000313" key="5">
    <source>
        <dbReference type="EMBL" id="CAG8517440.1"/>
    </source>
</evidence>
<protein>
    <recommendedName>
        <fullName evidence="4">Cyclin-dependent kinases regulatory subunit</fullName>
    </recommendedName>
</protein>
<keyword evidence="2 4" id="KW-0132">Cell division</keyword>
<organism evidence="5 6">
    <name type="scientific">Paraglomus brasilianum</name>
    <dbReference type="NCBI Taxonomy" id="144538"/>
    <lineage>
        <taxon>Eukaryota</taxon>
        <taxon>Fungi</taxon>
        <taxon>Fungi incertae sedis</taxon>
        <taxon>Mucoromycota</taxon>
        <taxon>Glomeromycotina</taxon>
        <taxon>Glomeromycetes</taxon>
        <taxon>Paraglomerales</taxon>
        <taxon>Paraglomeraceae</taxon>
        <taxon>Paraglomus</taxon>
    </lineage>
</organism>
<gene>
    <name evidence="5" type="ORF">PBRASI_LOCUS3439</name>
</gene>